<dbReference type="InterPro" id="IPR000825">
    <property type="entry name" value="SUF_FeS_clus_asmbl_SufBD_core"/>
</dbReference>
<dbReference type="AlphaFoldDB" id="A0A090QJT5"/>
<feature type="domain" description="SUF system FeS cluster assembly SufBD N-terminal" evidence="3">
    <location>
        <begin position="23"/>
        <end position="167"/>
    </location>
</feature>
<dbReference type="PANTHER" id="PTHR43575">
    <property type="entry name" value="PROTEIN ABCI7, CHLOROPLASTIC"/>
    <property type="match status" value="1"/>
</dbReference>
<feature type="domain" description="SUF system FeS cluster assembly SufBD core" evidence="2">
    <location>
        <begin position="174"/>
        <end position="404"/>
    </location>
</feature>
<sequence>MSFKDNIISSFIALESQVDTDSYVHGLRSDALKQFETVGIPQRKDEAYKYTSLKSLFNKDYSLFPKTDSHIEYRDIKKYLMHEIDTYKVIFVDGVYNSQLSQTTHDKYDICLMSSALSKDKYAPVIENHYNKIAGNDSLTSLNTAFAREGAYIHIGKNVAVRKPIEIVYFSTGNENAAMMQPRNLVVVGENSQVQIIERHQSLSSNSVLTNVVTEIYADQRAMVDYYKIQNDNIEASLIDHTSVEQHSNSEVRLHTFSFGGSITRNNLYFYQKGEHCNSLLNGVTILEGKQHVDHSTLVHHTQPNCESYQEYKQIFDDRSVGVFNGKVYVDKIAQKINAFQQNNNILISDKATINAKPQLEIFADDVRCSHGCTIGQLDEDAMFYMQSRGIGKKEARALLMFAFANSVLESVKIPEVKSRITKIIALKLGVEIGLDL</sequence>
<comment type="caution">
    <text evidence="4">The sequence shown here is derived from an EMBL/GenBank/DDBJ whole genome shotgun (WGS) entry which is preliminary data.</text>
</comment>
<name>A0A090QJT5_9FLAO</name>
<evidence type="ECO:0000256" key="1">
    <source>
        <dbReference type="ARBA" id="ARBA00043967"/>
    </source>
</evidence>
<dbReference type="InterPro" id="IPR011542">
    <property type="entry name" value="SUF_FeS_clus_asmbl_SufD"/>
</dbReference>
<gene>
    <name evidence="4" type="ORF">JCM19294_2588</name>
</gene>
<reference evidence="4" key="1">
    <citation type="journal article" date="2014" name="Genome Announc.">
        <title>Draft Genome Sequences of Marine Flavobacterium Nonlabens Strains NR17, NR24, NR27, NR32, NR33, and Ara13.</title>
        <authorList>
            <person name="Nakanishi M."/>
            <person name="Meirelles P."/>
            <person name="Suzuki R."/>
            <person name="Takatani N."/>
            <person name="Mino S."/>
            <person name="Suda W."/>
            <person name="Oshima K."/>
            <person name="Hattori M."/>
            <person name="Ohkuma M."/>
            <person name="Hosokawa M."/>
            <person name="Miyashita K."/>
            <person name="Thompson F.L."/>
            <person name="Niwa A."/>
            <person name="Sawabe T."/>
            <person name="Sawabe T."/>
        </authorList>
    </citation>
    <scope>NUCLEOTIDE SEQUENCE [LARGE SCALE GENOMIC DNA]</scope>
    <source>
        <strain evidence="4">JCM 19294</strain>
    </source>
</reference>
<comment type="similarity">
    <text evidence="1">Belongs to the iron-sulfur cluster assembly SufBD family.</text>
</comment>
<dbReference type="InterPro" id="IPR055346">
    <property type="entry name" value="Fe-S_cluster_assembly_SufBD"/>
</dbReference>
<dbReference type="PANTHER" id="PTHR43575:SF1">
    <property type="entry name" value="PROTEIN ABCI7, CHLOROPLASTIC"/>
    <property type="match status" value="1"/>
</dbReference>
<evidence type="ECO:0000313" key="4">
    <source>
        <dbReference type="EMBL" id="GAK95806.1"/>
    </source>
</evidence>
<dbReference type="GO" id="GO:0016226">
    <property type="term" value="P:iron-sulfur cluster assembly"/>
    <property type="evidence" value="ECO:0007669"/>
    <property type="project" value="InterPro"/>
</dbReference>
<evidence type="ECO:0000313" key="5">
    <source>
        <dbReference type="Proteomes" id="UP000029221"/>
    </source>
</evidence>
<dbReference type="RefSeq" id="WP_042276555.1">
    <property type="nucleotide sequence ID" value="NZ_BBML01000001.1"/>
</dbReference>
<keyword evidence="5" id="KW-1185">Reference proteome</keyword>
<dbReference type="Pfam" id="PF19295">
    <property type="entry name" value="SufBD_N"/>
    <property type="match status" value="1"/>
</dbReference>
<evidence type="ECO:0000259" key="2">
    <source>
        <dbReference type="Pfam" id="PF01458"/>
    </source>
</evidence>
<dbReference type="InterPro" id="IPR045595">
    <property type="entry name" value="SufBD_N"/>
</dbReference>
<protein>
    <submittedName>
        <fullName evidence="4">Iron-sulfur cluster assembly protein SufD</fullName>
    </submittedName>
</protein>
<dbReference type="SUPFAM" id="SSF101960">
    <property type="entry name" value="Stabilizer of iron transporter SufD"/>
    <property type="match status" value="1"/>
</dbReference>
<dbReference type="Proteomes" id="UP000029221">
    <property type="component" value="Unassembled WGS sequence"/>
</dbReference>
<evidence type="ECO:0000259" key="3">
    <source>
        <dbReference type="Pfam" id="PF19295"/>
    </source>
</evidence>
<dbReference type="Pfam" id="PF01458">
    <property type="entry name" value="SUFBD_core"/>
    <property type="match status" value="1"/>
</dbReference>
<dbReference type="STRING" id="319236.BST91_11755"/>
<dbReference type="InterPro" id="IPR037284">
    <property type="entry name" value="SUF_FeS_clus_asmbl_SufBD_sf"/>
</dbReference>
<accession>A0A090QJT5</accession>
<proteinExistence type="inferred from homology"/>
<dbReference type="EMBL" id="BBML01000001">
    <property type="protein sequence ID" value="GAK95806.1"/>
    <property type="molecule type" value="Genomic_DNA"/>
</dbReference>
<dbReference type="NCBIfam" id="TIGR01981">
    <property type="entry name" value="sufD"/>
    <property type="match status" value="1"/>
</dbReference>
<dbReference type="eggNOG" id="COG0719">
    <property type="taxonomic scope" value="Bacteria"/>
</dbReference>
<organism evidence="4 5">
    <name type="scientific">Nonlabens tegetincola</name>
    <dbReference type="NCBI Taxonomy" id="323273"/>
    <lineage>
        <taxon>Bacteria</taxon>
        <taxon>Pseudomonadati</taxon>
        <taxon>Bacteroidota</taxon>
        <taxon>Flavobacteriia</taxon>
        <taxon>Flavobacteriales</taxon>
        <taxon>Flavobacteriaceae</taxon>
        <taxon>Nonlabens</taxon>
    </lineage>
</organism>